<dbReference type="InterPro" id="IPR043917">
    <property type="entry name" value="DUF5753"/>
</dbReference>
<dbReference type="InterPro" id="IPR001387">
    <property type="entry name" value="Cro/C1-type_HTH"/>
</dbReference>
<gene>
    <name evidence="2" type="ORF">GCM10009754_39370</name>
</gene>
<accession>A0ABP5CJ68</accession>
<dbReference type="Pfam" id="PF13560">
    <property type="entry name" value="HTH_31"/>
    <property type="match status" value="1"/>
</dbReference>
<dbReference type="SUPFAM" id="SSF47413">
    <property type="entry name" value="lambda repressor-like DNA-binding domains"/>
    <property type="match status" value="1"/>
</dbReference>
<evidence type="ECO:0000259" key="1">
    <source>
        <dbReference type="SMART" id="SM00530"/>
    </source>
</evidence>
<evidence type="ECO:0000313" key="3">
    <source>
        <dbReference type="Proteomes" id="UP001501116"/>
    </source>
</evidence>
<dbReference type="CDD" id="cd00093">
    <property type="entry name" value="HTH_XRE"/>
    <property type="match status" value="1"/>
</dbReference>
<sequence>MTDQRPTVRARELGEALRAALEKAGVTGKEVARELQWSQSEVSRMLSGKRGVRESDVATLLGYCRIGGAEHKRLLKLCEEANKPGWWQQYGSRLPMQLRTYLDHEDKAIAIHEFAPTVVPGLLQTSDYARAVIACSANMPGNEIDNRVAAKIDRASIFNRSRPARCIFYLHEFVLRLPAGGPAVMSDQLHHLLRMSVRQSISLRVLPADVGVHAGAAGSFVFMEFSEIKPVVYLEAETSALFLEEPEEIRSYRKVLASLAETALPEAQSRDLVSSLATELYLDREDPDEQD</sequence>
<keyword evidence="3" id="KW-1185">Reference proteome</keyword>
<dbReference type="InterPro" id="IPR010982">
    <property type="entry name" value="Lambda_DNA-bd_dom_sf"/>
</dbReference>
<proteinExistence type="predicted"/>
<organism evidence="2 3">
    <name type="scientific">Amycolatopsis minnesotensis</name>
    <dbReference type="NCBI Taxonomy" id="337894"/>
    <lineage>
        <taxon>Bacteria</taxon>
        <taxon>Bacillati</taxon>
        <taxon>Actinomycetota</taxon>
        <taxon>Actinomycetes</taxon>
        <taxon>Pseudonocardiales</taxon>
        <taxon>Pseudonocardiaceae</taxon>
        <taxon>Amycolatopsis</taxon>
    </lineage>
</organism>
<dbReference type="Proteomes" id="UP001501116">
    <property type="component" value="Unassembled WGS sequence"/>
</dbReference>
<dbReference type="RefSeq" id="WP_344420398.1">
    <property type="nucleotide sequence ID" value="NZ_BAAANN010000014.1"/>
</dbReference>
<comment type="caution">
    <text evidence="2">The sequence shown here is derived from an EMBL/GenBank/DDBJ whole genome shotgun (WGS) entry which is preliminary data.</text>
</comment>
<feature type="domain" description="HTH cro/C1-type" evidence="1">
    <location>
        <begin position="16"/>
        <end position="71"/>
    </location>
</feature>
<evidence type="ECO:0000313" key="2">
    <source>
        <dbReference type="EMBL" id="GAA1963895.1"/>
    </source>
</evidence>
<name>A0ABP5CJ68_9PSEU</name>
<protein>
    <submittedName>
        <fullName evidence="2">Helix-turn-helix transcriptional regulator</fullName>
    </submittedName>
</protein>
<reference evidence="3" key="1">
    <citation type="journal article" date="2019" name="Int. J. Syst. Evol. Microbiol.">
        <title>The Global Catalogue of Microorganisms (GCM) 10K type strain sequencing project: providing services to taxonomists for standard genome sequencing and annotation.</title>
        <authorList>
            <consortium name="The Broad Institute Genomics Platform"/>
            <consortium name="The Broad Institute Genome Sequencing Center for Infectious Disease"/>
            <person name="Wu L."/>
            <person name="Ma J."/>
        </authorList>
    </citation>
    <scope>NUCLEOTIDE SEQUENCE [LARGE SCALE GENOMIC DNA]</scope>
    <source>
        <strain evidence="3">JCM 14545</strain>
    </source>
</reference>
<dbReference type="Pfam" id="PF19054">
    <property type="entry name" value="DUF5753"/>
    <property type="match status" value="1"/>
</dbReference>
<dbReference type="Gene3D" id="1.10.260.40">
    <property type="entry name" value="lambda repressor-like DNA-binding domains"/>
    <property type="match status" value="1"/>
</dbReference>
<dbReference type="SMART" id="SM00530">
    <property type="entry name" value="HTH_XRE"/>
    <property type="match status" value="1"/>
</dbReference>
<dbReference type="EMBL" id="BAAANN010000014">
    <property type="protein sequence ID" value="GAA1963895.1"/>
    <property type="molecule type" value="Genomic_DNA"/>
</dbReference>